<name>A0AAW2UHF1_9LAMI</name>
<comment type="caution">
    <text evidence="1">The sequence shown here is derived from an EMBL/GenBank/DDBJ whole genome shotgun (WGS) entry which is preliminary data.</text>
</comment>
<reference evidence="1" key="1">
    <citation type="submission" date="2020-06" db="EMBL/GenBank/DDBJ databases">
        <authorList>
            <person name="Li T."/>
            <person name="Hu X."/>
            <person name="Zhang T."/>
            <person name="Song X."/>
            <person name="Zhang H."/>
            <person name="Dai N."/>
            <person name="Sheng W."/>
            <person name="Hou X."/>
            <person name="Wei L."/>
        </authorList>
    </citation>
    <scope>NUCLEOTIDE SEQUENCE</scope>
    <source>
        <strain evidence="1">KEN1</strain>
        <tissue evidence="1">Leaf</tissue>
    </source>
</reference>
<protein>
    <recommendedName>
        <fullName evidence="2">Reverse transcriptase</fullName>
    </recommendedName>
</protein>
<evidence type="ECO:0008006" key="2">
    <source>
        <dbReference type="Google" id="ProtNLM"/>
    </source>
</evidence>
<dbReference type="AlphaFoldDB" id="A0AAW2UHF1"/>
<reference evidence="1" key="2">
    <citation type="journal article" date="2024" name="Plant">
        <title>Genomic evolution and insights into agronomic trait innovations of Sesamum species.</title>
        <authorList>
            <person name="Miao H."/>
            <person name="Wang L."/>
            <person name="Qu L."/>
            <person name="Liu H."/>
            <person name="Sun Y."/>
            <person name="Le M."/>
            <person name="Wang Q."/>
            <person name="Wei S."/>
            <person name="Zheng Y."/>
            <person name="Lin W."/>
            <person name="Duan Y."/>
            <person name="Cao H."/>
            <person name="Xiong S."/>
            <person name="Wang X."/>
            <person name="Wei L."/>
            <person name="Li C."/>
            <person name="Ma Q."/>
            <person name="Ju M."/>
            <person name="Zhao R."/>
            <person name="Li G."/>
            <person name="Mu C."/>
            <person name="Tian Q."/>
            <person name="Mei H."/>
            <person name="Zhang T."/>
            <person name="Gao T."/>
            <person name="Zhang H."/>
        </authorList>
    </citation>
    <scope>NUCLEOTIDE SEQUENCE</scope>
    <source>
        <strain evidence="1">KEN1</strain>
    </source>
</reference>
<sequence>AAERQGTLKGVTVSPQASSISHLLFVDDTLLFCEATNEQVVEVRRILGVYERASGQLVNFSKSSM</sequence>
<feature type="non-terminal residue" evidence="1">
    <location>
        <position position="65"/>
    </location>
</feature>
<feature type="non-terminal residue" evidence="1">
    <location>
        <position position="1"/>
    </location>
</feature>
<accession>A0AAW2UHF1</accession>
<proteinExistence type="predicted"/>
<gene>
    <name evidence="1" type="ORF">Slati_3511900</name>
</gene>
<evidence type="ECO:0000313" key="1">
    <source>
        <dbReference type="EMBL" id="KAL0416800.1"/>
    </source>
</evidence>
<organism evidence="1">
    <name type="scientific">Sesamum latifolium</name>
    <dbReference type="NCBI Taxonomy" id="2727402"/>
    <lineage>
        <taxon>Eukaryota</taxon>
        <taxon>Viridiplantae</taxon>
        <taxon>Streptophyta</taxon>
        <taxon>Embryophyta</taxon>
        <taxon>Tracheophyta</taxon>
        <taxon>Spermatophyta</taxon>
        <taxon>Magnoliopsida</taxon>
        <taxon>eudicotyledons</taxon>
        <taxon>Gunneridae</taxon>
        <taxon>Pentapetalae</taxon>
        <taxon>asterids</taxon>
        <taxon>lamiids</taxon>
        <taxon>Lamiales</taxon>
        <taxon>Pedaliaceae</taxon>
        <taxon>Sesamum</taxon>
    </lineage>
</organism>
<dbReference type="EMBL" id="JACGWN010000012">
    <property type="protein sequence ID" value="KAL0416800.1"/>
    <property type="molecule type" value="Genomic_DNA"/>
</dbReference>